<evidence type="ECO:0000313" key="16">
    <source>
        <dbReference type="EMBL" id="KAK8504271.1"/>
    </source>
</evidence>
<dbReference type="InterPro" id="IPR011141">
    <property type="entry name" value="Polyketide_synthase_type-III"/>
</dbReference>
<evidence type="ECO:0000256" key="5">
    <source>
        <dbReference type="ARBA" id="ARBA00022622"/>
    </source>
</evidence>
<dbReference type="InterPro" id="IPR000425">
    <property type="entry name" value="MIP"/>
</dbReference>
<dbReference type="InterPro" id="IPR023271">
    <property type="entry name" value="Aquaporin-like"/>
</dbReference>
<dbReference type="EMBL" id="JBBPBM010000144">
    <property type="protein sequence ID" value="KAK8504271.1"/>
    <property type="molecule type" value="Genomic_DNA"/>
</dbReference>
<evidence type="ECO:0000256" key="6">
    <source>
        <dbReference type="ARBA" id="ARBA00022692"/>
    </source>
</evidence>
<dbReference type="SUPFAM" id="SSF53901">
    <property type="entry name" value="Thiolase-like"/>
    <property type="match status" value="2"/>
</dbReference>
<evidence type="ECO:0000256" key="3">
    <source>
        <dbReference type="ARBA" id="ARBA00005507"/>
    </source>
</evidence>
<keyword evidence="7" id="KW-0732">Signal</keyword>
<dbReference type="InterPro" id="IPR016039">
    <property type="entry name" value="Thiolase-like"/>
</dbReference>
<keyword evidence="11" id="KW-0449">Lipoprotein</keyword>
<feature type="transmembrane region" description="Helical" evidence="12">
    <location>
        <begin position="140"/>
        <end position="161"/>
    </location>
</feature>
<evidence type="ECO:0000256" key="9">
    <source>
        <dbReference type="ARBA" id="ARBA00023136"/>
    </source>
</evidence>
<dbReference type="PANTHER" id="PTHR11877:SF10">
    <property type="entry name" value="TYPE III POLYKETIDE SYNTHASE B"/>
    <property type="match status" value="1"/>
</dbReference>
<dbReference type="SUPFAM" id="SSF81338">
    <property type="entry name" value="Aquaporin-like"/>
    <property type="match status" value="1"/>
</dbReference>
<evidence type="ECO:0000256" key="7">
    <source>
        <dbReference type="ARBA" id="ARBA00022729"/>
    </source>
</evidence>
<feature type="transmembrane region" description="Helical" evidence="12">
    <location>
        <begin position="214"/>
        <end position="236"/>
    </location>
</feature>
<reference evidence="16 17" key="1">
    <citation type="journal article" date="2024" name="G3 (Bethesda)">
        <title>Genome assembly of Hibiscus sabdariffa L. provides insights into metabolisms of medicinal natural products.</title>
        <authorList>
            <person name="Kim T."/>
        </authorList>
    </citation>
    <scope>NUCLEOTIDE SEQUENCE [LARGE SCALE GENOMIC DNA]</scope>
    <source>
        <strain evidence="16">TK-2024</strain>
        <tissue evidence="16">Old leaves</tissue>
    </source>
</reference>
<dbReference type="Pfam" id="PF00195">
    <property type="entry name" value="Chal_sti_synt_N"/>
    <property type="match status" value="1"/>
</dbReference>
<dbReference type="Gene3D" id="3.40.47.10">
    <property type="match status" value="2"/>
</dbReference>
<comment type="caution">
    <text evidence="16">The sequence shown here is derived from an EMBL/GenBank/DDBJ whole genome shotgun (WGS) entry which is preliminary data.</text>
</comment>
<organism evidence="16 17">
    <name type="scientific">Hibiscus sabdariffa</name>
    <name type="common">roselle</name>
    <dbReference type="NCBI Taxonomy" id="183260"/>
    <lineage>
        <taxon>Eukaryota</taxon>
        <taxon>Viridiplantae</taxon>
        <taxon>Streptophyta</taxon>
        <taxon>Embryophyta</taxon>
        <taxon>Tracheophyta</taxon>
        <taxon>Spermatophyta</taxon>
        <taxon>Magnoliopsida</taxon>
        <taxon>eudicotyledons</taxon>
        <taxon>Gunneridae</taxon>
        <taxon>Pentapetalae</taxon>
        <taxon>rosids</taxon>
        <taxon>malvids</taxon>
        <taxon>Malvales</taxon>
        <taxon>Malvaceae</taxon>
        <taxon>Malvoideae</taxon>
        <taxon>Hibiscus</taxon>
    </lineage>
</organism>
<dbReference type="PANTHER" id="PTHR11877">
    <property type="entry name" value="HYDROXYMETHYLGLUTARYL-COA SYNTHASE"/>
    <property type="match status" value="1"/>
</dbReference>
<dbReference type="Pfam" id="PF00230">
    <property type="entry name" value="MIP"/>
    <property type="match status" value="1"/>
</dbReference>
<evidence type="ECO:0008006" key="18">
    <source>
        <dbReference type="Google" id="ProtNLM"/>
    </source>
</evidence>
<evidence type="ECO:0000259" key="15">
    <source>
        <dbReference type="Pfam" id="PF25079"/>
    </source>
</evidence>
<keyword evidence="9 12" id="KW-0472">Membrane</keyword>
<feature type="transmembrane region" description="Helical" evidence="12">
    <location>
        <begin position="105"/>
        <end position="128"/>
    </location>
</feature>
<evidence type="ECO:0000313" key="17">
    <source>
        <dbReference type="Proteomes" id="UP001472677"/>
    </source>
</evidence>
<dbReference type="CDD" id="cd00831">
    <property type="entry name" value="CHS_like"/>
    <property type="match status" value="1"/>
</dbReference>
<evidence type="ECO:0000256" key="11">
    <source>
        <dbReference type="ARBA" id="ARBA00023288"/>
    </source>
</evidence>
<evidence type="ECO:0000256" key="4">
    <source>
        <dbReference type="ARBA" id="ARBA00005531"/>
    </source>
</evidence>
<dbReference type="InterPro" id="IPR012328">
    <property type="entry name" value="Chalcone/stilbene_synt_C"/>
</dbReference>
<proteinExistence type="inferred from homology"/>
<evidence type="ECO:0000256" key="10">
    <source>
        <dbReference type="ARBA" id="ARBA00023180"/>
    </source>
</evidence>
<comment type="subcellular location">
    <subcellularLocation>
        <location evidence="2">Cell membrane</location>
        <topology evidence="2">Lipid-anchor</topology>
        <topology evidence="2">GPI-anchor</topology>
    </subcellularLocation>
    <subcellularLocation>
        <location evidence="1">Membrane</location>
        <topology evidence="1">Multi-pass membrane protein</topology>
    </subcellularLocation>
</comment>
<gene>
    <name evidence="16" type="ORF">V6N12_044810</name>
</gene>
<comment type="similarity">
    <text evidence="4">Belongs to the thiolase-like superfamily. Chalcone/stilbene synthases family.</text>
</comment>
<keyword evidence="17" id="KW-1185">Reference proteome</keyword>
<evidence type="ECO:0000256" key="1">
    <source>
        <dbReference type="ARBA" id="ARBA00004141"/>
    </source>
</evidence>
<keyword evidence="6 12" id="KW-0812">Transmembrane</keyword>
<dbReference type="Gene3D" id="1.20.1080.10">
    <property type="entry name" value="Glycerol uptake facilitator protein"/>
    <property type="match status" value="1"/>
</dbReference>
<keyword evidence="8 12" id="KW-1133">Transmembrane helix</keyword>
<name>A0ABR2BB09_9ROSI</name>
<feature type="transmembrane region" description="Helical" evidence="12">
    <location>
        <begin position="268"/>
        <end position="288"/>
    </location>
</feature>
<keyword evidence="5" id="KW-0336">GPI-anchor</keyword>
<evidence type="ECO:0000256" key="8">
    <source>
        <dbReference type="ARBA" id="ARBA00022989"/>
    </source>
</evidence>
<evidence type="ECO:0000256" key="2">
    <source>
        <dbReference type="ARBA" id="ARBA00004609"/>
    </source>
</evidence>
<dbReference type="InterPro" id="IPR001099">
    <property type="entry name" value="Chalcone/stilbene_synt_N"/>
</dbReference>
<feature type="domain" description="Chalcone/stilbene synthase N-terminal" evidence="13">
    <location>
        <begin position="692"/>
        <end position="908"/>
    </location>
</feature>
<dbReference type="PRINTS" id="PR00783">
    <property type="entry name" value="MINTRINSICP"/>
</dbReference>
<evidence type="ECO:0000259" key="13">
    <source>
        <dbReference type="Pfam" id="PF00195"/>
    </source>
</evidence>
<evidence type="ECO:0000256" key="12">
    <source>
        <dbReference type="SAM" id="Phobius"/>
    </source>
</evidence>
<comment type="similarity">
    <text evidence="3">Belongs to the COBRA family.</text>
</comment>
<dbReference type="Pfam" id="PF04833">
    <property type="entry name" value="COBRA"/>
    <property type="match status" value="1"/>
</dbReference>
<dbReference type="InterPro" id="IPR006918">
    <property type="entry name" value="COBRA_pln"/>
</dbReference>
<dbReference type="Pfam" id="PF25079">
    <property type="entry name" value="COB_C"/>
    <property type="match status" value="1"/>
</dbReference>
<dbReference type="Pfam" id="PF02797">
    <property type="entry name" value="Chal_sti_synt_C"/>
    <property type="match status" value="1"/>
</dbReference>
<keyword evidence="10" id="KW-0325">Glycoprotein</keyword>
<feature type="transmembrane region" description="Helical" evidence="12">
    <location>
        <begin position="181"/>
        <end position="202"/>
    </location>
</feature>
<accession>A0ABR2BB09</accession>
<dbReference type="Proteomes" id="UP001472677">
    <property type="component" value="Unassembled WGS sequence"/>
</dbReference>
<feature type="transmembrane region" description="Helical" evidence="12">
    <location>
        <begin position="242"/>
        <end position="261"/>
    </location>
</feature>
<feature type="domain" description="COBRA C-terminal" evidence="15">
    <location>
        <begin position="538"/>
        <end position="669"/>
    </location>
</feature>
<feature type="domain" description="Chalcone/stilbene synthase C-terminal" evidence="14">
    <location>
        <begin position="918"/>
        <end position="1070"/>
    </location>
</feature>
<protein>
    <recommendedName>
        <fullName evidence="18">Chalcone synthase</fullName>
    </recommendedName>
</protein>
<evidence type="ECO:0000259" key="14">
    <source>
        <dbReference type="Pfam" id="PF02797"/>
    </source>
</evidence>
<dbReference type="InterPro" id="IPR056900">
    <property type="entry name" value="COB_C"/>
</dbReference>
<sequence>MILALADLSNSSNLFPLACRINNFSLYMMHTRQKPKMAGTGTGTGIGTGHIGVIEDEENVYTGTRVRPFVATPRVEQRRVEDEKKQNPTTLNKILSLKELFSLEVWRASLAELLGTAVLVFAMDTIVISSYETQTKMPHLIMSFLIGVVITVLLLATFPISGGHINPVISLAAALTGVISFSRAAIYILAQCVGGILGALALQAVVNTKIEQTFSLGGCTLTIVVPSTTGPLVIGLETRQALWLEIICTFVFLFASIWIAFDKRQARHLGRVVVCSIIGVVVGLIVFISTTITSTKGYAGVGLNPARCLGPALIRSGHLWNGHWVFWAGPAIACVAFALYTKLIPNCYDPLDPNGNITVTFDINQWLPEGYLARVTIQNYYQYRHVDPSGWTLGWTWANDEVILSMSGAFATKQGNCSSFKSQTVPYSCEKSPAVADLMPDALPETRTDDCCHGGVLAAWAINPSMSFSSFEMTVGNLGANPKVQAPTDLTLMAPGPGYTCSPIEDADPTAHSDIGGKRQLQAYNKEGYDVPGSDSFDDIVQCTDHMCPVRVHWHVMKNYFTHWKVKLTISNYNYKRNYSNWNVLVQHPGFSQSTTAYSFNSTMLPSFGFSDEVALFWGIEYYNDELVNADKDQPGAVSTQILLRKDLESFTLGNGWALPRRVYFNGKRVPIITLHLKENMGSEELEGFSKMVNPGKATILALGKAFPHQLVMQEFLVDGYFKNTNCDDPDLRKKLTRLCKTTTVKTRYVVMSEEILKQYPELAIEGLPTVKQRLDICNDAVTEMAVEASRVCIKKWGRPISELTHLVYVSSSEARLPGGDLYLAKGLGLSPETQRVMLYFMGCSGGAAGLRVAKDIAENNPGSRILLATSETTIIGFKPPSVDRPYDLVGAALFGDGAGAMIIGSDPSLSIETPLFELHTAIQNFLPDTEKTIDGKLTEEGISFKLARELPQIIEDNVESFCEKLMATVGLTEKDYNKMFWAVHPGGPAILNRIEKRLNLFPEKLSASRRALMDYGNASSNTIVYVLEYMIEESLKKKKKEESQEESEWGLILAFGPGVTFEGILARNLTV</sequence>